<evidence type="ECO:0000313" key="1">
    <source>
        <dbReference type="EMBL" id="MFA9460989.1"/>
    </source>
</evidence>
<accession>A0ABV4TWM0</accession>
<dbReference type="GO" id="GO:0008168">
    <property type="term" value="F:methyltransferase activity"/>
    <property type="evidence" value="ECO:0007669"/>
    <property type="project" value="UniProtKB-KW"/>
</dbReference>
<dbReference type="PANTHER" id="PTHR43832">
    <property type="match status" value="1"/>
</dbReference>
<evidence type="ECO:0000313" key="2">
    <source>
        <dbReference type="Proteomes" id="UP001575181"/>
    </source>
</evidence>
<dbReference type="CDD" id="cd02440">
    <property type="entry name" value="AdoMet_MTases"/>
    <property type="match status" value="1"/>
</dbReference>
<reference evidence="1 2" key="1">
    <citation type="submission" date="2024-08" db="EMBL/GenBank/DDBJ databases">
        <title>Whole-genome sequencing of halo(alkali)philic microorganisms from hypersaline lakes.</title>
        <authorList>
            <person name="Sorokin D.Y."/>
            <person name="Merkel A.Y."/>
            <person name="Messina E."/>
            <person name="Yakimov M."/>
        </authorList>
    </citation>
    <scope>NUCLEOTIDE SEQUENCE [LARGE SCALE GENOMIC DNA]</scope>
    <source>
        <strain evidence="1 2">Cl-TMA</strain>
    </source>
</reference>
<protein>
    <submittedName>
        <fullName evidence="1">Cyclopropane-fatty-acyl-phospholipid synthase family protein</fullName>
        <ecNumber evidence="1">2.1.1.-</ecNumber>
    </submittedName>
</protein>
<dbReference type="SUPFAM" id="SSF53335">
    <property type="entry name" value="S-adenosyl-L-methionine-dependent methyltransferases"/>
    <property type="match status" value="1"/>
</dbReference>
<organism evidence="1 2">
    <name type="scientific">Thiohalorhabdus methylotrophus</name>
    <dbReference type="NCBI Taxonomy" id="3242694"/>
    <lineage>
        <taxon>Bacteria</taxon>
        <taxon>Pseudomonadati</taxon>
        <taxon>Pseudomonadota</taxon>
        <taxon>Gammaproteobacteria</taxon>
        <taxon>Thiohalorhabdales</taxon>
        <taxon>Thiohalorhabdaceae</taxon>
        <taxon>Thiohalorhabdus</taxon>
    </lineage>
</organism>
<dbReference type="GO" id="GO:0032259">
    <property type="term" value="P:methylation"/>
    <property type="evidence" value="ECO:0007669"/>
    <property type="project" value="UniProtKB-KW"/>
</dbReference>
<dbReference type="PANTHER" id="PTHR43832:SF1">
    <property type="entry name" value="S-ADENOSYL-L-METHIONINE-DEPENDENT METHYLTRANSFERASES SUPERFAMILY PROTEIN"/>
    <property type="match status" value="1"/>
</dbReference>
<dbReference type="RefSeq" id="WP_373655768.1">
    <property type="nucleotide sequence ID" value="NZ_JBGUAW010000005.1"/>
</dbReference>
<proteinExistence type="predicted"/>
<keyword evidence="2" id="KW-1185">Reference proteome</keyword>
<dbReference type="EMBL" id="JBGUAW010000005">
    <property type="protein sequence ID" value="MFA9460989.1"/>
    <property type="molecule type" value="Genomic_DNA"/>
</dbReference>
<dbReference type="InterPro" id="IPR029063">
    <property type="entry name" value="SAM-dependent_MTases_sf"/>
</dbReference>
<dbReference type="Gene3D" id="3.40.50.150">
    <property type="entry name" value="Vaccinia Virus protein VP39"/>
    <property type="match status" value="1"/>
</dbReference>
<keyword evidence="1" id="KW-0808">Transferase</keyword>
<sequence length="350" mass="40325">MATAPLYRSAIDWMERGRLPDSMIRAGIRRLLRQRLAQETAGSPEERLDRKRAFLREMRASPVAPVPEKANEQHYELPADFFERVLGHRMKYSGCLWEPGTSELDEAEDASLAATCAHADLADGQDILELGCGWGSLSLWMAERYPASRITAVSNSASQRAHILERARRGGLDNLTVITADMNAFQTEERFDRVVSVEMFEHMRNWEALLARIHTWLRPGGRLFLHVFCHREQPYTFTTEGATDWMGLHFFTGGIMPSDDLLLHCMGPFTLVDRWRWNGRHYGATAEAWLDRLDRAEDSLRPVLADTYGDAEGERWLQRWRVFFMACAELFSYQDGGEWWVGHYLLERPN</sequence>
<dbReference type="Proteomes" id="UP001575181">
    <property type="component" value="Unassembled WGS sequence"/>
</dbReference>
<keyword evidence="1" id="KW-0489">Methyltransferase</keyword>
<name>A0ABV4TWM0_9GAMM</name>
<comment type="caution">
    <text evidence="1">The sequence shown here is derived from an EMBL/GenBank/DDBJ whole genome shotgun (WGS) entry which is preliminary data.</text>
</comment>
<gene>
    <name evidence="1" type="ORF">ACERLL_09140</name>
</gene>
<dbReference type="EC" id="2.1.1.-" evidence="1"/>
<dbReference type="Pfam" id="PF02353">
    <property type="entry name" value="CMAS"/>
    <property type="match status" value="1"/>
</dbReference>